<evidence type="ECO:0000259" key="1">
    <source>
        <dbReference type="SMART" id="SM00484"/>
    </source>
</evidence>
<evidence type="ECO:0000313" key="2">
    <source>
        <dbReference type="EMBL" id="KAJ7783361.1"/>
    </source>
</evidence>
<comment type="caution">
    <text evidence="2">The sequence shown here is derived from an EMBL/GenBank/DDBJ whole genome shotgun (WGS) entry which is preliminary data.</text>
</comment>
<dbReference type="InterPro" id="IPR029060">
    <property type="entry name" value="PIN-like_dom_sf"/>
</dbReference>
<organism evidence="2 3">
    <name type="scientific">Mycena metata</name>
    <dbReference type="NCBI Taxonomy" id="1033252"/>
    <lineage>
        <taxon>Eukaryota</taxon>
        <taxon>Fungi</taxon>
        <taxon>Dikarya</taxon>
        <taxon>Basidiomycota</taxon>
        <taxon>Agaricomycotina</taxon>
        <taxon>Agaricomycetes</taxon>
        <taxon>Agaricomycetidae</taxon>
        <taxon>Agaricales</taxon>
        <taxon>Marasmiineae</taxon>
        <taxon>Mycenaceae</taxon>
        <taxon>Mycena</taxon>
    </lineage>
</organism>
<dbReference type="EMBL" id="JARKIB010000003">
    <property type="protein sequence ID" value="KAJ7783361.1"/>
    <property type="molecule type" value="Genomic_DNA"/>
</dbReference>
<dbReference type="PANTHER" id="PTHR11081:SF75">
    <property type="entry name" value="ENDONUCLEASE, PUTATIVE (AFU_ORTHOLOGUE AFUA_3G13260)-RELATED"/>
    <property type="match status" value="1"/>
</dbReference>
<dbReference type="InterPro" id="IPR006086">
    <property type="entry name" value="XPG-I_dom"/>
</dbReference>
<dbReference type="SUPFAM" id="SSF47807">
    <property type="entry name" value="5' to 3' exonuclease, C-terminal subdomain"/>
    <property type="match status" value="1"/>
</dbReference>
<dbReference type="Gene3D" id="3.40.50.1010">
    <property type="entry name" value="5'-nuclease"/>
    <property type="match status" value="1"/>
</dbReference>
<accession>A0AAD7KDK3</accession>
<dbReference type="InterPro" id="IPR006084">
    <property type="entry name" value="XPG/Rad2"/>
</dbReference>
<feature type="non-terminal residue" evidence="2">
    <location>
        <position position="418"/>
    </location>
</feature>
<name>A0AAD7KDK3_9AGAR</name>
<dbReference type="GO" id="GO:0006281">
    <property type="term" value="P:DNA repair"/>
    <property type="evidence" value="ECO:0007669"/>
    <property type="project" value="UniProtKB-ARBA"/>
</dbReference>
<dbReference type="Proteomes" id="UP001215598">
    <property type="component" value="Unassembled WGS sequence"/>
</dbReference>
<protein>
    <submittedName>
        <fullName evidence="2">PIN domain-like protein</fullName>
    </submittedName>
</protein>
<dbReference type="SUPFAM" id="SSF88723">
    <property type="entry name" value="PIN domain-like"/>
    <property type="match status" value="1"/>
</dbReference>
<dbReference type="AlphaFoldDB" id="A0AAD7KDK3"/>
<dbReference type="PRINTS" id="PR00853">
    <property type="entry name" value="XPGRADSUPER"/>
</dbReference>
<sequence length="418" mass="45853">QILGPAAETKSLLDLATMEGFQSNNRGLRTLIIGVDISEWFKQAQFPYTLGPPTLEHTLSELVSRVVDHLRLPIKMLFVFNGVQCASDRERQKTEGTALLAREFQKFLGVLGIPFYTAPAEAESELAQMSAHHLIDAVCTDRSDTFALGAFNILRKCVLSSVRRVPLISPSWNFKGASFGFYTAQTIRDCPQVALSHGGFVLVALLAGCPRSVGIVGCGSTLALSLARQGLGDELVDAVQNLTGHNLSLFISAWKVKLIEELRVDPGGHRPRRYPTLANRVAENRAFPDLSILRYYVSPPTSWSNAGPGPPPLLFRPIDLGGFSALCETLLPSLYPRSIKVFSKHLYPAACMQVLSKVFGFLLLFFNVLIGAGCSEPPSAARRRGIRRLRRASLSCRYHASHRLPTTPAFGLSDRAQH</sequence>
<reference evidence="2" key="1">
    <citation type="submission" date="2023-03" db="EMBL/GenBank/DDBJ databases">
        <title>Massive genome expansion in bonnet fungi (Mycena s.s.) driven by repeated elements and novel gene families across ecological guilds.</title>
        <authorList>
            <consortium name="Lawrence Berkeley National Laboratory"/>
            <person name="Harder C.B."/>
            <person name="Miyauchi S."/>
            <person name="Viragh M."/>
            <person name="Kuo A."/>
            <person name="Thoen E."/>
            <person name="Andreopoulos B."/>
            <person name="Lu D."/>
            <person name="Skrede I."/>
            <person name="Drula E."/>
            <person name="Henrissat B."/>
            <person name="Morin E."/>
            <person name="Kohler A."/>
            <person name="Barry K."/>
            <person name="LaButti K."/>
            <person name="Morin E."/>
            <person name="Salamov A."/>
            <person name="Lipzen A."/>
            <person name="Mereny Z."/>
            <person name="Hegedus B."/>
            <person name="Baldrian P."/>
            <person name="Stursova M."/>
            <person name="Weitz H."/>
            <person name="Taylor A."/>
            <person name="Grigoriev I.V."/>
            <person name="Nagy L.G."/>
            <person name="Martin F."/>
            <person name="Kauserud H."/>
        </authorList>
    </citation>
    <scope>NUCLEOTIDE SEQUENCE</scope>
    <source>
        <strain evidence="2">CBHHK182m</strain>
    </source>
</reference>
<dbReference type="Pfam" id="PF00867">
    <property type="entry name" value="XPG_I"/>
    <property type="match status" value="1"/>
</dbReference>
<proteinExistence type="predicted"/>
<keyword evidence="3" id="KW-1185">Reference proteome</keyword>
<dbReference type="SMART" id="SM00484">
    <property type="entry name" value="XPGI"/>
    <property type="match status" value="1"/>
</dbReference>
<dbReference type="PANTHER" id="PTHR11081">
    <property type="entry name" value="FLAP ENDONUCLEASE FAMILY MEMBER"/>
    <property type="match status" value="1"/>
</dbReference>
<gene>
    <name evidence="2" type="ORF">B0H16DRAFT_1297717</name>
</gene>
<feature type="domain" description="XPG-I" evidence="1">
    <location>
        <begin position="109"/>
        <end position="179"/>
    </location>
</feature>
<dbReference type="GO" id="GO:0017108">
    <property type="term" value="F:5'-flap endonuclease activity"/>
    <property type="evidence" value="ECO:0007669"/>
    <property type="project" value="TreeGrafter"/>
</dbReference>
<evidence type="ECO:0000313" key="3">
    <source>
        <dbReference type="Proteomes" id="UP001215598"/>
    </source>
</evidence>
<dbReference type="InterPro" id="IPR036279">
    <property type="entry name" value="5-3_exonuclease_C_sf"/>
</dbReference>